<dbReference type="PANTHER" id="PTHR36847">
    <property type="entry name" value="AMIDOLIGASE ENZYME"/>
    <property type="match status" value="1"/>
</dbReference>
<feature type="compositionally biased region" description="Polar residues" evidence="1">
    <location>
        <begin position="521"/>
        <end position="535"/>
    </location>
</feature>
<dbReference type="AlphaFoldDB" id="A0AA39ZAA0"/>
<dbReference type="EMBL" id="JAULSY010000076">
    <property type="protein sequence ID" value="KAK0667196.1"/>
    <property type="molecule type" value="Genomic_DNA"/>
</dbReference>
<dbReference type="Proteomes" id="UP001174997">
    <property type="component" value="Unassembled WGS sequence"/>
</dbReference>
<comment type="caution">
    <text evidence="2">The sequence shown here is derived from an EMBL/GenBank/DDBJ whole genome shotgun (WGS) entry which is preliminary data.</text>
</comment>
<feature type="region of interest" description="Disordered" evidence="1">
    <location>
        <begin position="454"/>
        <end position="489"/>
    </location>
</feature>
<evidence type="ECO:0000313" key="3">
    <source>
        <dbReference type="Proteomes" id="UP001174997"/>
    </source>
</evidence>
<organism evidence="2 3">
    <name type="scientific">Cercophora samala</name>
    <dbReference type="NCBI Taxonomy" id="330535"/>
    <lineage>
        <taxon>Eukaryota</taxon>
        <taxon>Fungi</taxon>
        <taxon>Dikarya</taxon>
        <taxon>Ascomycota</taxon>
        <taxon>Pezizomycotina</taxon>
        <taxon>Sordariomycetes</taxon>
        <taxon>Sordariomycetidae</taxon>
        <taxon>Sordariales</taxon>
        <taxon>Lasiosphaeriaceae</taxon>
        <taxon>Cercophora</taxon>
    </lineage>
</organism>
<keyword evidence="3" id="KW-1185">Reference proteome</keyword>
<proteinExistence type="predicted"/>
<reference evidence="2" key="1">
    <citation type="submission" date="2023-06" db="EMBL/GenBank/DDBJ databases">
        <title>Genome-scale phylogeny and comparative genomics of the fungal order Sordariales.</title>
        <authorList>
            <consortium name="Lawrence Berkeley National Laboratory"/>
            <person name="Hensen N."/>
            <person name="Bonometti L."/>
            <person name="Westerberg I."/>
            <person name="Brannstrom I.O."/>
            <person name="Guillou S."/>
            <person name="Cros-Aarteil S."/>
            <person name="Calhoun S."/>
            <person name="Haridas S."/>
            <person name="Kuo A."/>
            <person name="Mondo S."/>
            <person name="Pangilinan J."/>
            <person name="Riley R."/>
            <person name="Labutti K."/>
            <person name="Andreopoulos B."/>
            <person name="Lipzen A."/>
            <person name="Chen C."/>
            <person name="Yanf M."/>
            <person name="Daum C."/>
            <person name="Ng V."/>
            <person name="Clum A."/>
            <person name="Steindorff A."/>
            <person name="Ohm R."/>
            <person name="Martin F."/>
            <person name="Silar P."/>
            <person name="Natvig D."/>
            <person name="Lalanne C."/>
            <person name="Gautier V."/>
            <person name="Ament-Velasquez S.L."/>
            <person name="Kruys A."/>
            <person name="Hutchinson M.I."/>
            <person name="Powell A.J."/>
            <person name="Barry K."/>
            <person name="Miller A.N."/>
            <person name="Grigoriev I.V."/>
            <person name="Debuchy R."/>
            <person name="Gladieux P."/>
            <person name="Thoren M.H."/>
            <person name="Johannesson H."/>
        </authorList>
    </citation>
    <scope>NUCLEOTIDE SEQUENCE</scope>
    <source>
        <strain evidence="2">CBS 307.81</strain>
    </source>
</reference>
<accession>A0AA39ZAA0</accession>
<feature type="region of interest" description="Disordered" evidence="1">
    <location>
        <begin position="508"/>
        <end position="595"/>
    </location>
</feature>
<dbReference type="PANTHER" id="PTHR36847:SF1">
    <property type="entry name" value="AMIDOLIGASE ENZYME"/>
    <property type="match status" value="1"/>
</dbReference>
<protein>
    <submittedName>
        <fullName evidence="2">Uncharacterized protein</fullName>
    </submittedName>
</protein>
<name>A0AA39ZAA0_9PEZI</name>
<evidence type="ECO:0000313" key="2">
    <source>
        <dbReference type="EMBL" id="KAK0667196.1"/>
    </source>
</evidence>
<sequence length="670" mass="74250">MPLYSSRENGLSFGIELEVIVCHAQKRATPPEKTTEVSAEEEAVMPPIMTAPPQTRPGDLWVGDSDNLDWLQDQLEKIILTVPGARYIARDGALLQAPGPNLHPSVYLTPTTAWAAKADCSVTDNLVWAPEGLAASGVEIISPAMWDCPAAHRHVQDVVVAMSSVLRWRVNLRTGFHVHVGAGATERIHPETGKLEWKNDKFDFEVFQRAAALIWAADRFLHCAHPAERQINHYSQSISLTSQLVVGQEYLNVKVSGTMDEAENDEVNYSVEHERKLSGRFPNPTLPPRPPPMVPAIAPPSTTKLRSTLHEKGIAYILRAQSRHKIAKLLSGAGNDYARLNYNFTHYEQRDIKGYNTVEFREAAGTFDPTTIAAWSGVCLSIFRFCTVAKDASYWNVVWNLIDANNAALADKPHNYDMISFMVDIGALAEATFFEKSLRELGDKHWYTSIQNNTLVSNDPSKDTSPEDDYWGRSANPVGDTPSRSRQGSVVAAPSFFDLDWPVPGHVGTLQLAPPSPPTGRASTIHSKTASTNPSRPGRRPQTTTTPQWATDDFWRPPNPTANTIPTSPTTADSPPPAAESSKKPSREEQDLFGDSFSRHFPEEAADYFGEVNKNHPLAEDMEAFQRALRNTTLAFKNLDKHMTAKADAFDAKWEELGFPKRPGQQKRGE</sequence>
<evidence type="ECO:0000256" key="1">
    <source>
        <dbReference type="SAM" id="MobiDB-lite"/>
    </source>
</evidence>
<feature type="compositionally biased region" description="Basic and acidic residues" evidence="1">
    <location>
        <begin position="581"/>
        <end position="590"/>
    </location>
</feature>
<gene>
    <name evidence="2" type="ORF">QBC41DRAFT_141372</name>
</gene>